<reference evidence="1" key="1">
    <citation type="submission" date="2023-05" db="EMBL/GenBank/DDBJ databases">
        <authorList>
            <consortium name="ELIXIR-Norway"/>
        </authorList>
    </citation>
    <scope>NUCLEOTIDE SEQUENCE</scope>
</reference>
<accession>A0AC59Z1G7</accession>
<sequence length="262" mass="29268">MVYMYHSFLIHSSADGHLGCFHVLAITNSAAMNIGVHVSLSDLVSSVCMPRSGIAGSYGSSISSFLRNLHTVLHSGCTNLHSHQQCKRVPFSPHPLQHLLLVDFWIAAILTGVSWYLIVVLICISLIMSDVENLFMCFFPICMSSLEKCLFSSLAHFLIGSFIFLELSWRSCLYIFEINPLSVASFAIIFSQSEGCLFTLLIVSFGVQKLLSFIRSHCLFLLLFLKFWDVGHRGSCCDLCQRVFCLCSPLGVLLFLVLHLDL</sequence>
<dbReference type="Proteomes" id="UP001162501">
    <property type="component" value="Chromosome 22"/>
</dbReference>
<evidence type="ECO:0000313" key="2">
    <source>
        <dbReference type="Proteomes" id="UP001162501"/>
    </source>
</evidence>
<reference evidence="1" key="2">
    <citation type="submission" date="2025-03" db="EMBL/GenBank/DDBJ databases">
        <authorList>
            <consortium name="ELIXIR-Norway"/>
            <consortium name="Elixir Norway"/>
        </authorList>
    </citation>
    <scope>NUCLEOTIDE SEQUENCE</scope>
</reference>
<organism evidence="1 2">
    <name type="scientific">Rangifer tarandus platyrhynchus</name>
    <name type="common">Svalbard reindeer</name>
    <dbReference type="NCBI Taxonomy" id="3082113"/>
    <lineage>
        <taxon>Eukaryota</taxon>
        <taxon>Metazoa</taxon>
        <taxon>Chordata</taxon>
        <taxon>Craniata</taxon>
        <taxon>Vertebrata</taxon>
        <taxon>Euteleostomi</taxon>
        <taxon>Mammalia</taxon>
        <taxon>Eutheria</taxon>
        <taxon>Laurasiatheria</taxon>
        <taxon>Artiodactyla</taxon>
        <taxon>Ruminantia</taxon>
        <taxon>Pecora</taxon>
        <taxon>Cervidae</taxon>
        <taxon>Odocoileinae</taxon>
        <taxon>Rangifer</taxon>
    </lineage>
</organism>
<gene>
    <name evidence="1" type="ORF">MRATA1EN22A_LOCUS12818</name>
</gene>
<protein>
    <submittedName>
        <fullName evidence="1">Uncharacterized protein</fullName>
    </submittedName>
</protein>
<dbReference type="EMBL" id="OX596106">
    <property type="protein sequence ID" value="CAN0152273.1"/>
    <property type="molecule type" value="Genomic_DNA"/>
</dbReference>
<evidence type="ECO:0000313" key="1">
    <source>
        <dbReference type="EMBL" id="CAN0152273.1"/>
    </source>
</evidence>
<name>A0AC59Z1G7_RANTA</name>
<proteinExistence type="predicted"/>